<dbReference type="InterPro" id="IPR012349">
    <property type="entry name" value="Split_barrel_FMN-bd"/>
</dbReference>
<dbReference type="GO" id="GO:0010181">
    <property type="term" value="F:FMN binding"/>
    <property type="evidence" value="ECO:0007669"/>
    <property type="project" value="InterPro"/>
</dbReference>
<dbReference type="EMBL" id="VOSK01000175">
    <property type="protein sequence ID" value="MPR28829.1"/>
    <property type="molecule type" value="Genomic_DNA"/>
</dbReference>
<comment type="similarity">
    <text evidence="1">Belongs to the non-flavoprotein flavin reductase family.</text>
</comment>
<proteinExistence type="inferred from homology"/>
<name>A0A5N7MQV2_9HYPH</name>
<evidence type="ECO:0000259" key="3">
    <source>
        <dbReference type="SMART" id="SM00903"/>
    </source>
</evidence>
<dbReference type="Proteomes" id="UP000403266">
    <property type="component" value="Unassembled WGS sequence"/>
</dbReference>
<evidence type="ECO:0000256" key="2">
    <source>
        <dbReference type="ARBA" id="ARBA00023002"/>
    </source>
</evidence>
<dbReference type="PANTHER" id="PTHR30466:SF11">
    <property type="entry name" value="FLAVIN-DEPENDENT MONOOXYGENASE, REDUCTASE SUBUNIT HSAB"/>
    <property type="match status" value="1"/>
</dbReference>
<keyword evidence="2" id="KW-0560">Oxidoreductase</keyword>
<dbReference type="Pfam" id="PF01613">
    <property type="entry name" value="Flavin_Reduct"/>
    <property type="match status" value="1"/>
</dbReference>
<dbReference type="SUPFAM" id="SSF50475">
    <property type="entry name" value="FMN-binding split barrel"/>
    <property type="match status" value="1"/>
</dbReference>
<dbReference type="OrthoDB" id="9789254at2"/>
<dbReference type="Gene3D" id="2.30.110.10">
    <property type="entry name" value="Electron Transport, Fmn-binding Protein, Chain A"/>
    <property type="match status" value="1"/>
</dbReference>
<organism evidence="4 5">
    <name type="scientific">Microvirga tunisiensis</name>
    <dbReference type="NCBI Taxonomy" id="2108360"/>
    <lineage>
        <taxon>Bacteria</taxon>
        <taxon>Pseudomonadati</taxon>
        <taxon>Pseudomonadota</taxon>
        <taxon>Alphaproteobacteria</taxon>
        <taxon>Hyphomicrobiales</taxon>
        <taxon>Methylobacteriaceae</taxon>
        <taxon>Microvirga</taxon>
    </lineage>
</organism>
<dbReference type="InterPro" id="IPR002563">
    <property type="entry name" value="Flavin_Rdtase-like_dom"/>
</dbReference>
<protein>
    <submittedName>
        <fullName evidence="4">Flavin reductase family protein</fullName>
    </submittedName>
</protein>
<dbReference type="AlphaFoldDB" id="A0A5N7MQV2"/>
<dbReference type="PANTHER" id="PTHR30466">
    <property type="entry name" value="FLAVIN REDUCTASE"/>
    <property type="match status" value="1"/>
</dbReference>
<evidence type="ECO:0000256" key="1">
    <source>
        <dbReference type="ARBA" id="ARBA00008898"/>
    </source>
</evidence>
<dbReference type="InterPro" id="IPR050268">
    <property type="entry name" value="NADH-dep_flavin_reductase"/>
</dbReference>
<comment type="caution">
    <text evidence="4">The sequence shown here is derived from an EMBL/GenBank/DDBJ whole genome shotgun (WGS) entry which is preliminary data.</text>
</comment>
<keyword evidence="5" id="KW-1185">Reference proteome</keyword>
<gene>
    <name evidence="4" type="ORF">FS320_27775</name>
</gene>
<dbReference type="GO" id="GO:0042602">
    <property type="term" value="F:riboflavin reductase (NADPH) activity"/>
    <property type="evidence" value="ECO:0007669"/>
    <property type="project" value="TreeGrafter"/>
</dbReference>
<evidence type="ECO:0000313" key="4">
    <source>
        <dbReference type="EMBL" id="MPR28829.1"/>
    </source>
</evidence>
<dbReference type="SMART" id="SM00903">
    <property type="entry name" value="Flavin_Reduct"/>
    <property type="match status" value="1"/>
</dbReference>
<evidence type="ECO:0000313" key="5">
    <source>
        <dbReference type="Proteomes" id="UP000403266"/>
    </source>
</evidence>
<feature type="domain" description="Flavin reductase like" evidence="3">
    <location>
        <begin position="12"/>
        <end position="159"/>
    </location>
</feature>
<accession>A0A5N7MQV2</accession>
<sequence length="169" mass="17760">MRPRPVNVTTPMRHLAGGITIIATEHEGRRTGLAATAVCSVSADPPTVLICINAGASAHEPIRESGRFSVNLLASGQDDIARRFSGEMGIKGEERFTVGTWAPLVTGAPVLESALAGLDCRVTEMVRMATHSVFFGAVVGVASRAAAAPLIYAHGTYGTFSPEDAGLWW</sequence>
<reference evidence="4 5" key="1">
    <citation type="journal article" date="2019" name="Syst. Appl. Microbiol.">
        <title>Microvirga tunisiensis sp. nov., a root nodule symbiotic bacterium isolated from Lupinus micranthus and L. luteus grown in Northern Tunisia.</title>
        <authorList>
            <person name="Msaddak A."/>
            <person name="Rejili M."/>
            <person name="Duran D."/>
            <person name="Mars M."/>
            <person name="Palacios J.M."/>
            <person name="Ruiz-Argueso T."/>
            <person name="Rey L."/>
            <person name="Imperial J."/>
        </authorList>
    </citation>
    <scope>NUCLEOTIDE SEQUENCE [LARGE SCALE GENOMIC DNA]</scope>
    <source>
        <strain evidence="4 5">Lmie10</strain>
    </source>
</reference>